<dbReference type="InterPro" id="IPR043502">
    <property type="entry name" value="DNA/RNA_pol_sf"/>
</dbReference>
<comment type="caution">
    <text evidence="1">The sequence shown here is derived from an EMBL/GenBank/DDBJ whole genome shotgun (WGS) entry which is preliminary data.</text>
</comment>
<sequence>MGHPCRDYRHLNNSMEKDRYPLPLINTMFDKLSRAKEFTKLDLWLAFNLTWIKEGDEWKAAIRTKYRLFEPLVMTFSLTNTLTM</sequence>
<evidence type="ECO:0000313" key="1">
    <source>
        <dbReference type="EMBL" id="RFU33173.1"/>
    </source>
</evidence>
<name>A0A3E2HJ16_SCYLI</name>
<dbReference type="STRING" id="5539.A0A3E2HJ16"/>
<evidence type="ECO:0000313" key="2">
    <source>
        <dbReference type="Proteomes" id="UP000258309"/>
    </source>
</evidence>
<gene>
    <name evidence="1" type="ORF">B7463_g3206</name>
</gene>
<dbReference type="PANTHER" id="PTHR24559">
    <property type="entry name" value="TRANSPOSON TY3-I GAG-POL POLYPROTEIN"/>
    <property type="match status" value="1"/>
</dbReference>
<keyword evidence="2" id="KW-1185">Reference proteome</keyword>
<protein>
    <submittedName>
        <fullName evidence="1">Uncharacterized protein</fullName>
    </submittedName>
</protein>
<dbReference type="SUPFAM" id="SSF56672">
    <property type="entry name" value="DNA/RNA polymerases"/>
    <property type="match status" value="1"/>
</dbReference>
<feature type="non-terminal residue" evidence="1">
    <location>
        <position position="1"/>
    </location>
</feature>
<dbReference type="Gene3D" id="3.10.10.10">
    <property type="entry name" value="HIV Type 1 Reverse Transcriptase, subunit A, domain 1"/>
    <property type="match status" value="1"/>
</dbReference>
<proteinExistence type="predicted"/>
<dbReference type="PANTHER" id="PTHR24559:SF444">
    <property type="entry name" value="REVERSE TRANSCRIPTASE DOMAIN-CONTAINING PROTEIN"/>
    <property type="match status" value="1"/>
</dbReference>
<dbReference type="EMBL" id="NCSJ02000040">
    <property type="protein sequence ID" value="RFU33173.1"/>
    <property type="molecule type" value="Genomic_DNA"/>
</dbReference>
<dbReference type="InterPro" id="IPR043128">
    <property type="entry name" value="Rev_trsase/Diguanyl_cyclase"/>
</dbReference>
<dbReference type="OrthoDB" id="3561867at2759"/>
<organism evidence="1 2">
    <name type="scientific">Scytalidium lignicola</name>
    <name type="common">Hyphomycete</name>
    <dbReference type="NCBI Taxonomy" id="5539"/>
    <lineage>
        <taxon>Eukaryota</taxon>
        <taxon>Fungi</taxon>
        <taxon>Dikarya</taxon>
        <taxon>Ascomycota</taxon>
        <taxon>Pezizomycotina</taxon>
        <taxon>Leotiomycetes</taxon>
        <taxon>Leotiomycetes incertae sedis</taxon>
        <taxon>Scytalidium</taxon>
    </lineage>
</organism>
<dbReference type="Proteomes" id="UP000258309">
    <property type="component" value="Unassembled WGS sequence"/>
</dbReference>
<dbReference type="Gene3D" id="3.30.70.270">
    <property type="match status" value="1"/>
</dbReference>
<dbReference type="InterPro" id="IPR053134">
    <property type="entry name" value="RNA-dir_DNA_polymerase"/>
</dbReference>
<feature type="non-terminal residue" evidence="1">
    <location>
        <position position="84"/>
    </location>
</feature>
<reference evidence="1 2" key="1">
    <citation type="submission" date="2018-05" db="EMBL/GenBank/DDBJ databases">
        <title>Draft genome sequence of Scytalidium lignicola DSM 105466, a ubiquitous saprotrophic fungus.</title>
        <authorList>
            <person name="Buettner E."/>
            <person name="Gebauer A.M."/>
            <person name="Hofrichter M."/>
            <person name="Liers C."/>
            <person name="Kellner H."/>
        </authorList>
    </citation>
    <scope>NUCLEOTIDE SEQUENCE [LARGE SCALE GENOMIC DNA]</scope>
    <source>
        <strain evidence="1 2">DSM 105466</strain>
    </source>
</reference>
<dbReference type="OMA" id="PLINTMF"/>
<dbReference type="AlphaFoldDB" id="A0A3E2HJ16"/>
<accession>A0A3E2HJ16</accession>